<accession>A0A8G1ZF92</accession>
<organism evidence="2 3">
    <name type="scientific">Sphingobium cupriresistens</name>
    <dbReference type="NCBI Taxonomy" id="1132417"/>
    <lineage>
        <taxon>Bacteria</taxon>
        <taxon>Pseudomonadati</taxon>
        <taxon>Pseudomonadota</taxon>
        <taxon>Alphaproteobacteria</taxon>
        <taxon>Sphingomonadales</taxon>
        <taxon>Sphingomonadaceae</taxon>
        <taxon>Sphingobium</taxon>
    </lineage>
</organism>
<evidence type="ECO:0000313" key="3">
    <source>
        <dbReference type="Proteomes" id="UP000291572"/>
    </source>
</evidence>
<protein>
    <recommendedName>
        <fullName evidence="4">DUF4402 domain-containing protein</fullName>
    </recommendedName>
</protein>
<dbReference type="OrthoDB" id="7580911at2"/>
<evidence type="ECO:0000313" key="2">
    <source>
        <dbReference type="EMBL" id="RYM07987.1"/>
    </source>
</evidence>
<dbReference type="AlphaFoldDB" id="A0A8G1ZF92"/>
<feature type="chain" id="PRO_5035002836" description="DUF4402 domain-containing protein" evidence="1">
    <location>
        <begin position="23"/>
        <end position="236"/>
    </location>
</feature>
<proteinExistence type="predicted"/>
<name>A0A8G1ZF92_9SPHN</name>
<dbReference type="EMBL" id="SEOO01000038">
    <property type="protein sequence ID" value="RYM07987.1"/>
    <property type="molecule type" value="Genomic_DNA"/>
</dbReference>
<evidence type="ECO:0008006" key="4">
    <source>
        <dbReference type="Google" id="ProtNLM"/>
    </source>
</evidence>
<dbReference type="RefSeq" id="WP_129927382.1">
    <property type="nucleotide sequence ID" value="NZ_SEOO01000038.1"/>
</dbReference>
<comment type="caution">
    <text evidence="2">The sequence shown here is derived from an EMBL/GenBank/DDBJ whole genome shotgun (WGS) entry which is preliminary data.</text>
</comment>
<reference evidence="2 3" key="1">
    <citation type="submission" date="2019-02" db="EMBL/GenBank/DDBJ databases">
        <authorList>
            <person name="Feng G."/>
        </authorList>
    </citation>
    <scope>NUCLEOTIDE SEQUENCE [LARGE SCALE GENOMIC DNA]</scope>
    <source>
        <strain evidence="2 3">CCTCC AB 2011146</strain>
    </source>
</reference>
<feature type="signal peptide" evidence="1">
    <location>
        <begin position="1"/>
        <end position="22"/>
    </location>
</feature>
<gene>
    <name evidence="2" type="ORF">EWH12_17790</name>
</gene>
<sequence>MMHMLFRLACAMAFLFAPTLLAQTTPSVQAPAGFAPMQAPCVVKTGGGCAAVSPAVPMPVTPLESLPVYVATATGYGAYATPTDMLTITAPTGKRLTIRDMRMIANVTTGVLANFQYLTRATANSGGTSTTLSAVKRNTADTASSAVVRLYTAAPTTGTLDRSLGEVRVMISAATSTPTLIATSNTGSSIAGLFGGVPIAGIVLNPGETLVLGFGGAALPAGFTASVGVVWTEETL</sequence>
<dbReference type="Proteomes" id="UP000291572">
    <property type="component" value="Unassembled WGS sequence"/>
</dbReference>
<evidence type="ECO:0000256" key="1">
    <source>
        <dbReference type="SAM" id="SignalP"/>
    </source>
</evidence>
<keyword evidence="1" id="KW-0732">Signal</keyword>